<dbReference type="Pfam" id="PF17767">
    <property type="entry name" value="NAPRTase_N"/>
    <property type="match status" value="1"/>
</dbReference>
<dbReference type="NCBIfam" id="NF006698">
    <property type="entry name" value="PRK09243.1-5"/>
    <property type="match status" value="1"/>
</dbReference>
<dbReference type="OrthoDB" id="9770610at2"/>
<dbReference type="Pfam" id="PF01729">
    <property type="entry name" value="QRPTase_C"/>
    <property type="match status" value="1"/>
</dbReference>
<sequence>MTMGRPALFTDHYELTMVSAALKDGTADRQSVFEVFARRLPPGRRYGVVAGTGRLIDLLREFRFTDDELGYLRDRGIVDATTAEWLAGFRFQGDIEGYAEGELFFPGSPILTVSGTFAECVLLETLVLSVLNHDSAIAAAAARMVTAARGRGMIEMGSRRAHEEAAVAATRAAYLAGFSSTSNLAAGMRYGIPTAGTAAHAFTLLHDSEANAFASQVATLGKNTTLLVDTYDIAEGIRTAIAVAGPELRAIRIDSGDLSVLAQHSRELLDSLGATETKIIVSGDLDEYSIAALAAEPVDIYGAGTSVVTGSGAPTAGLVYKLVEVDGRPVVKRSEHKATVGGRKIAVRRHKPTGTATEEIVVSQGTPEPRTGDRLLQRPFVAAGEPVDLPSLTESREHLRQGLISIPWEGLKLSAGDPAVPVTVVPAR</sequence>
<feature type="domain" description="Quinolinate phosphoribosyl transferase C-terminal" evidence="10">
    <location>
        <begin position="137"/>
        <end position="306"/>
    </location>
</feature>
<dbReference type="SUPFAM" id="SSF51690">
    <property type="entry name" value="Nicotinate/Quinolinate PRTase C-terminal domain-like"/>
    <property type="match status" value="1"/>
</dbReference>
<name>A0A3D9ZEG3_9ACTN</name>
<dbReference type="NCBIfam" id="NF009131">
    <property type="entry name" value="PRK12484.1"/>
    <property type="match status" value="1"/>
</dbReference>
<dbReference type="GO" id="GO:0005829">
    <property type="term" value="C:cytosol"/>
    <property type="evidence" value="ECO:0007669"/>
    <property type="project" value="TreeGrafter"/>
</dbReference>
<proteinExistence type="inferred from homology"/>
<evidence type="ECO:0000256" key="8">
    <source>
        <dbReference type="ARBA" id="ARBA00048668"/>
    </source>
</evidence>
<dbReference type="PANTHER" id="PTHR11098">
    <property type="entry name" value="NICOTINATE PHOSPHORIBOSYLTRANSFERASE"/>
    <property type="match status" value="1"/>
</dbReference>
<dbReference type="EC" id="6.3.4.21" evidence="3 9"/>
<dbReference type="NCBIfam" id="TIGR01513">
    <property type="entry name" value="NAPRTase_put"/>
    <property type="match status" value="1"/>
</dbReference>
<dbReference type="GO" id="GO:0004516">
    <property type="term" value="F:nicotinate phosphoribosyltransferase activity"/>
    <property type="evidence" value="ECO:0007669"/>
    <property type="project" value="UniProtKB-UniRule"/>
</dbReference>
<dbReference type="PIRSF" id="PIRSF000484">
    <property type="entry name" value="NAPRT"/>
    <property type="match status" value="1"/>
</dbReference>
<evidence type="ECO:0000256" key="9">
    <source>
        <dbReference type="RuleBase" id="RU365100"/>
    </source>
</evidence>
<feature type="domain" description="Nicotinate phosphoribosyltransferase N-terminal" evidence="11">
    <location>
        <begin position="8"/>
        <end position="132"/>
    </location>
</feature>
<keyword evidence="5 9" id="KW-0436">Ligase</keyword>
<keyword evidence="12" id="KW-0328">Glycosyltransferase</keyword>
<keyword evidence="13" id="KW-1185">Reference proteome</keyword>
<accession>A0A3D9ZEG3</accession>
<comment type="pathway">
    <text evidence="1 9">Cofactor biosynthesis; NAD(+) biosynthesis; nicotinate D-ribonucleotide from nicotinate: step 1/1.</text>
</comment>
<dbReference type="RefSeq" id="WP_116066609.1">
    <property type="nucleotide sequence ID" value="NZ_BONB01000001.1"/>
</dbReference>
<protein>
    <recommendedName>
        <fullName evidence="3 9">Nicotinate phosphoribosyltransferase</fullName>
        <ecNumber evidence="3 9">6.3.4.21</ecNumber>
    </recommendedName>
</protein>
<keyword evidence="4" id="KW-0597">Phosphoprotein</keyword>
<evidence type="ECO:0000259" key="10">
    <source>
        <dbReference type="Pfam" id="PF01729"/>
    </source>
</evidence>
<evidence type="ECO:0000313" key="13">
    <source>
        <dbReference type="Proteomes" id="UP000256913"/>
    </source>
</evidence>
<evidence type="ECO:0000256" key="4">
    <source>
        <dbReference type="ARBA" id="ARBA00022553"/>
    </source>
</evidence>
<comment type="catalytic activity">
    <reaction evidence="8 9">
        <text>5-phospho-alpha-D-ribose 1-diphosphate + nicotinate + ATP + H2O = nicotinate beta-D-ribonucleotide + ADP + phosphate + diphosphate</text>
        <dbReference type="Rhea" id="RHEA:36163"/>
        <dbReference type="ChEBI" id="CHEBI:15377"/>
        <dbReference type="ChEBI" id="CHEBI:30616"/>
        <dbReference type="ChEBI" id="CHEBI:32544"/>
        <dbReference type="ChEBI" id="CHEBI:33019"/>
        <dbReference type="ChEBI" id="CHEBI:43474"/>
        <dbReference type="ChEBI" id="CHEBI:57502"/>
        <dbReference type="ChEBI" id="CHEBI:58017"/>
        <dbReference type="ChEBI" id="CHEBI:456216"/>
        <dbReference type="EC" id="6.3.4.21"/>
    </reaction>
</comment>
<dbReference type="AlphaFoldDB" id="A0A3D9ZEG3"/>
<dbReference type="GO" id="GO:0034355">
    <property type="term" value="P:NAD+ biosynthetic process via the salvage pathway"/>
    <property type="evidence" value="ECO:0007669"/>
    <property type="project" value="TreeGrafter"/>
</dbReference>
<gene>
    <name evidence="12" type="ORF">DFJ67_0797</name>
</gene>
<evidence type="ECO:0000256" key="6">
    <source>
        <dbReference type="ARBA" id="ARBA00022642"/>
    </source>
</evidence>
<dbReference type="Proteomes" id="UP000256913">
    <property type="component" value="Unassembled WGS sequence"/>
</dbReference>
<dbReference type="InterPro" id="IPR036068">
    <property type="entry name" value="Nicotinate_pribotase-like_C"/>
</dbReference>
<dbReference type="EMBL" id="QUMQ01000001">
    <property type="protein sequence ID" value="REF94852.1"/>
    <property type="molecule type" value="Genomic_DNA"/>
</dbReference>
<dbReference type="InterPro" id="IPR040727">
    <property type="entry name" value="NAPRTase_N"/>
</dbReference>
<comment type="caution">
    <text evidence="12">The sequence shown here is derived from an EMBL/GenBank/DDBJ whole genome shotgun (WGS) entry which is preliminary data.</text>
</comment>
<evidence type="ECO:0000256" key="3">
    <source>
        <dbReference type="ARBA" id="ARBA00013236"/>
    </source>
</evidence>
<dbReference type="Gene3D" id="3.20.140.10">
    <property type="entry name" value="nicotinate phosphoribosyltransferase"/>
    <property type="match status" value="1"/>
</dbReference>
<comment type="similarity">
    <text evidence="2 9">Belongs to the NAPRTase family.</text>
</comment>
<dbReference type="GO" id="GO:0004514">
    <property type="term" value="F:nicotinate-nucleotide diphosphorylase (carboxylating) activity"/>
    <property type="evidence" value="ECO:0007669"/>
    <property type="project" value="InterPro"/>
</dbReference>
<dbReference type="UniPathway" id="UPA00253">
    <property type="reaction ID" value="UER00457"/>
</dbReference>
<dbReference type="Gene3D" id="3.20.20.70">
    <property type="entry name" value="Aldolase class I"/>
    <property type="match status" value="1"/>
</dbReference>
<dbReference type="InterPro" id="IPR006405">
    <property type="entry name" value="Nic_PRibTrfase_pncB"/>
</dbReference>
<organism evidence="12 13">
    <name type="scientific">Asanoa ferruginea</name>
    <dbReference type="NCBI Taxonomy" id="53367"/>
    <lineage>
        <taxon>Bacteria</taxon>
        <taxon>Bacillati</taxon>
        <taxon>Actinomycetota</taxon>
        <taxon>Actinomycetes</taxon>
        <taxon>Micromonosporales</taxon>
        <taxon>Micromonosporaceae</taxon>
        <taxon>Asanoa</taxon>
    </lineage>
</organism>
<dbReference type="InterPro" id="IPR013785">
    <property type="entry name" value="Aldolase_TIM"/>
</dbReference>
<dbReference type="PANTHER" id="PTHR11098:SF8">
    <property type="entry name" value="NICOTINATE PHOSPHORIBOSYLTRANSFERASE PNCB1"/>
    <property type="match status" value="1"/>
</dbReference>
<dbReference type="InterPro" id="IPR002638">
    <property type="entry name" value="Quinolinate_PRibosylTrfase_C"/>
</dbReference>
<dbReference type="SUPFAM" id="SSF54675">
    <property type="entry name" value="Nicotinate/Quinolinate PRTase N-terminal domain-like"/>
    <property type="match status" value="1"/>
</dbReference>
<dbReference type="InterPro" id="IPR007229">
    <property type="entry name" value="Nic_PRibTrfase-Fam"/>
</dbReference>
<evidence type="ECO:0000256" key="2">
    <source>
        <dbReference type="ARBA" id="ARBA00010897"/>
    </source>
</evidence>
<evidence type="ECO:0000256" key="1">
    <source>
        <dbReference type="ARBA" id="ARBA00004952"/>
    </source>
</evidence>
<comment type="function">
    <text evidence="9">Catalyzes the first step in the biosynthesis of NAD from nicotinic acid, the ATP-dependent synthesis of beta-nicotinate D-ribonucleotide from nicotinate and 5-phospho-D-ribose 1-phosphate.</text>
</comment>
<comment type="PTM">
    <text evidence="9">Transiently phosphorylated on a His residue during the reaction cycle. Phosphorylation strongly increases the affinity for substrates and increases the rate of nicotinate D-ribonucleotide production. Dephosphorylation regenerates the low-affinity form of the enzyme, leading to product release.</text>
</comment>
<keyword evidence="7 9" id="KW-0808">Transferase</keyword>
<evidence type="ECO:0000256" key="7">
    <source>
        <dbReference type="ARBA" id="ARBA00022679"/>
    </source>
</evidence>
<evidence type="ECO:0000259" key="11">
    <source>
        <dbReference type="Pfam" id="PF17767"/>
    </source>
</evidence>
<reference evidence="12 13" key="1">
    <citation type="submission" date="2018-08" db="EMBL/GenBank/DDBJ databases">
        <title>Sequencing the genomes of 1000 actinobacteria strains.</title>
        <authorList>
            <person name="Klenk H.-P."/>
        </authorList>
    </citation>
    <scope>NUCLEOTIDE SEQUENCE [LARGE SCALE GENOMIC DNA]</scope>
    <source>
        <strain evidence="12 13">DSM 44099</strain>
    </source>
</reference>
<evidence type="ECO:0000313" key="12">
    <source>
        <dbReference type="EMBL" id="REF94852.1"/>
    </source>
</evidence>
<evidence type="ECO:0000256" key="5">
    <source>
        <dbReference type="ARBA" id="ARBA00022598"/>
    </source>
</evidence>
<keyword evidence="6 9" id="KW-0662">Pyridine nucleotide biosynthesis</keyword>